<organism evidence="1 2">
    <name type="scientific">Trichonephila clavata</name>
    <name type="common">Joro spider</name>
    <name type="synonym">Nephila clavata</name>
    <dbReference type="NCBI Taxonomy" id="2740835"/>
    <lineage>
        <taxon>Eukaryota</taxon>
        <taxon>Metazoa</taxon>
        <taxon>Ecdysozoa</taxon>
        <taxon>Arthropoda</taxon>
        <taxon>Chelicerata</taxon>
        <taxon>Arachnida</taxon>
        <taxon>Araneae</taxon>
        <taxon>Araneomorphae</taxon>
        <taxon>Entelegynae</taxon>
        <taxon>Araneoidea</taxon>
        <taxon>Nephilidae</taxon>
        <taxon>Trichonephila</taxon>
    </lineage>
</organism>
<comment type="caution">
    <text evidence="1">The sequence shown here is derived from an EMBL/GenBank/DDBJ whole genome shotgun (WGS) entry which is preliminary data.</text>
</comment>
<accession>A0A8X6FD17</accession>
<dbReference type="EMBL" id="BMAO01001927">
    <property type="protein sequence ID" value="GFQ76988.1"/>
    <property type="molecule type" value="Genomic_DNA"/>
</dbReference>
<keyword evidence="2" id="KW-1185">Reference proteome</keyword>
<dbReference type="AlphaFoldDB" id="A0A8X6FD17"/>
<dbReference type="Proteomes" id="UP000887116">
    <property type="component" value="Unassembled WGS sequence"/>
</dbReference>
<proteinExistence type="predicted"/>
<protein>
    <submittedName>
        <fullName evidence="1">Uncharacterized protein</fullName>
    </submittedName>
</protein>
<dbReference type="OrthoDB" id="6427556at2759"/>
<evidence type="ECO:0000313" key="2">
    <source>
        <dbReference type="Proteomes" id="UP000887116"/>
    </source>
</evidence>
<sequence>MENSDALVNESVLNQAKDVLNRLIIAVDILLDNGPTAIESSIEDIISQIDDVLESKGSSFSDVHLNSCHCDSIDSLRDQGMILQLDDEDISSEFDDSIFGYQMIQPVEHEVSENQIRNVTFDDMVRGLLALPASPEIEQRMINNPLIDENEEDPLNVEEPMISDDGDGDEEMELVEDIDFMERMMLYFRETDLILEEEQQGSGDHMLEPGLD</sequence>
<reference evidence="1" key="1">
    <citation type="submission" date="2020-07" db="EMBL/GenBank/DDBJ databases">
        <title>Multicomponent nature underlies the extraordinary mechanical properties of spider dragline silk.</title>
        <authorList>
            <person name="Kono N."/>
            <person name="Nakamura H."/>
            <person name="Mori M."/>
            <person name="Yoshida Y."/>
            <person name="Ohtoshi R."/>
            <person name="Malay A.D."/>
            <person name="Moran D.A.P."/>
            <person name="Tomita M."/>
            <person name="Numata K."/>
            <person name="Arakawa K."/>
        </authorList>
    </citation>
    <scope>NUCLEOTIDE SEQUENCE</scope>
</reference>
<name>A0A8X6FD17_TRICU</name>
<gene>
    <name evidence="1" type="primary">AVEN_123457_1</name>
    <name evidence="1" type="ORF">TNCT_402421</name>
</gene>
<evidence type="ECO:0000313" key="1">
    <source>
        <dbReference type="EMBL" id="GFQ76988.1"/>
    </source>
</evidence>